<comment type="subcellular location">
    <subcellularLocation>
        <location evidence="1">Membrane</location>
    </subcellularLocation>
</comment>
<gene>
    <name evidence="7" type="ORF">A8L45_09605</name>
</gene>
<feature type="domain" description="Fatty acid hydroxylase" evidence="6">
    <location>
        <begin position="90"/>
        <end position="226"/>
    </location>
</feature>
<dbReference type="RefSeq" id="WP_068901651.1">
    <property type="nucleotide sequence ID" value="NZ_JBHUIF010000031.1"/>
</dbReference>
<feature type="transmembrane region" description="Helical" evidence="5">
    <location>
        <begin position="143"/>
        <end position="167"/>
    </location>
</feature>
<proteinExistence type="predicted"/>
<dbReference type="EMBL" id="LYBM01000014">
    <property type="protein sequence ID" value="ODA33628.1"/>
    <property type="molecule type" value="Genomic_DNA"/>
</dbReference>
<evidence type="ECO:0000256" key="2">
    <source>
        <dbReference type="ARBA" id="ARBA00022692"/>
    </source>
</evidence>
<dbReference type="AlphaFoldDB" id="A0A1C3EK69"/>
<dbReference type="GO" id="GO:0005506">
    <property type="term" value="F:iron ion binding"/>
    <property type="evidence" value="ECO:0007669"/>
    <property type="project" value="InterPro"/>
</dbReference>
<feature type="transmembrane region" description="Helical" evidence="5">
    <location>
        <begin position="7"/>
        <end position="24"/>
    </location>
</feature>
<comment type="caution">
    <text evidence="7">The sequence shown here is derived from an EMBL/GenBank/DDBJ whole genome shotgun (WGS) entry which is preliminary data.</text>
</comment>
<dbReference type="PANTHER" id="PTHR11863">
    <property type="entry name" value="STEROL DESATURASE"/>
    <property type="match status" value="1"/>
</dbReference>
<sequence length="279" mass="31878">MLESYEVVFRLSAFIGIFVIMAIAERLAPKRALRVSWVKRWLNNLGLLVVDTITVRLLFPVAAAGFAVYCQQQGWGLLNIFAVPYWLAVLISVIVMDFIIWGQHLMFHRIPVLWRLHAVHHADRDLDVSSGGRFHPIEIILSMLIKFVAIACLGAPAAAVILFEIILNGTSMFNHSNVALPNWLDRIVRRLIVTPDMHRIHHSVRPEETNSNYGFNFSFWDKLFGTYNSEPKDGHDKMDIGLSQFQTENQTVWITGLLALPFRNQKPSDQQEKTTTNDK</sequence>
<dbReference type="GO" id="GO:0016491">
    <property type="term" value="F:oxidoreductase activity"/>
    <property type="evidence" value="ECO:0007669"/>
    <property type="project" value="InterPro"/>
</dbReference>
<evidence type="ECO:0000256" key="1">
    <source>
        <dbReference type="ARBA" id="ARBA00004370"/>
    </source>
</evidence>
<dbReference type="InterPro" id="IPR006694">
    <property type="entry name" value="Fatty_acid_hydroxylase"/>
</dbReference>
<reference evidence="7 8" key="1">
    <citation type="submission" date="2016-05" db="EMBL/GenBank/DDBJ databases">
        <title>Genomic Taxonomy of the Vibrionaceae.</title>
        <authorList>
            <person name="Gomez-Gil B."/>
            <person name="Enciso-Ibarra J."/>
        </authorList>
    </citation>
    <scope>NUCLEOTIDE SEQUENCE [LARGE SCALE GENOMIC DNA]</scope>
    <source>
        <strain evidence="7 8">CAIM 1920</strain>
    </source>
</reference>
<organism evidence="7 8">
    <name type="scientific">Veronia pacifica</name>
    <dbReference type="NCBI Taxonomy" id="1080227"/>
    <lineage>
        <taxon>Bacteria</taxon>
        <taxon>Pseudomonadati</taxon>
        <taxon>Pseudomonadota</taxon>
        <taxon>Gammaproteobacteria</taxon>
        <taxon>Vibrionales</taxon>
        <taxon>Vibrionaceae</taxon>
        <taxon>Veronia</taxon>
    </lineage>
</organism>
<dbReference type="GO" id="GO:0008610">
    <property type="term" value="P:lipid biosynthetic process"/>
    <property type="evidence" value="ECO:0007669"/>
    <property type="project" value="InterPro"/>
</dbReference>
<evidence type="ECO:0000256" key="4">
    <source>
        <dbReference type="ARBA" id="ARBA00023136"/>
    </source>
</evidence>
<keyword evidence="8" id="KW-1185">Reference proteome</keyword>
<evidence type="ECO:0000313" key="8">
    <source>
        <dbReference type="Proteomes" id="UP000094936"/>
    </source>
</evidence>
<evidence type="ECO:0000313" key="7">
    <source>
        <dbReference type="EMBL" id="ODA33628.1"/>
    </source>
</evidence>
<dbReference type="Pfam" id="PF04116">
    <property type="entry name" value="FA_hydroxylase"/>
    <property type="match status" value="1"/>
</dbReference>
<dbReference type="InterPro" id="IPR050307">
    <property type="entry name" value="Sterol_Desaturase_Related"/>
</dbReference>
<dbReference type="Proteomes" id="UP000094936">
    <property type="component" value="Unassembled WGS sequence"/>
</dbReference>
<keyword evidence="3 5" id="KW-1133">Transmembrane helix</keyword>
<keyword evidence="4 5" id="KW-0472">Membrane</keyword>
<evidence type="ECO:0000256" key="3">
    <source>
        <dbReference type="ARBA" id="ARBA00022989"/>
    </source>
</evidence>
<dbReference type="OrthoDB" id="9770329at2"/>
<evidence type="ECO:0000259" key="6">
    <source>
        <dbReference type="Pfam" id="PF04116"/>
    </source>
</evidence>
<keyword evidence="2 5" id="KW-0812">Transmembrane</keyword>
<evidence type="ECO:0000256" key="5">
    <source>
        <dbReference type="SAM" id="Phobius"/>
    </source>
</evidence>
<accession>A0A1C3EK69</accession>
<feature type="transmembrane region" description="Helical" evidence="5">
    <location>
        <begin position="75"/>
        <end position="100"/>
    </location>
</feature>
<dbReference type="STRING" id="1080227.A8L45_09605"/>
<dbReference type="GO" id="GO:0016020">
    <property type="term" value="C:membrane"/>
    <property type="evidence" value="ECO:0007669"/>
    <property type="project" value="UniProtKB-SubCell"/>
</dbReference>
<protein>
    <recommendedName>
        <fullName evidence="6">Fatty acid hydroxylase domain-containing protein</fullName>
    </recommendedName>
</protein>
<name>A0A1C3EK69_9GAMM</name>
<feature type="transmembrane region" description="Helical" evidence="5">
    <location>
        <begin position="45"/>
        <end position="69"/>
    </location>
</feature>